<feature type="transmembrane region" description="Helical" evidence="6">
    <location>
        <begin position="218"/>
        <end position="235"/>
    </location>
</feature>
<evidence type="ECO:0000313" key="9">
    <source>
        <dbReference type="WBParaSite" id="PTRK_0001769100.1"/>
    </source>
</evidence>
<feature type="transmembrane region" description="Helical" evidence="6">
    <location>
        <begin position="57"/>
        <end position="81"/>
    </location>
</feature>
<feature type="transmembrane region" description="Helical" evidence="6">
    <location>
        <begin position="93"/>
        <end position="112"/>
    </location>
</feature>
<feature type="transmembrane region" description="Helical" evidence="6">
    <location>
        <begin position="124"/>
        <end position="143"/>
    </location>
</feature>
<keyword evidence="8" id="KW-1185">Reference proteome</keyword>
<dbReference type="InterPro" id="IPR020846">
    <property type="entry name" value="MFS_dom"/>
</dbReference>
<dbReference type="PANTHER" id="PTHR23510:SF3">
    <property type="entry name" value="MAJOR FACILITATOR SUPERFAMILY DOMAIN-CONTAINING PROTEIN 8"/>
    <property type="match status" value="1"/>
</dbReference>
<dbReference type="Proteomes" id="UP000038045">
    <property type="component" value="Unplaced"/>
</dbReference>
<protein>
    <submittedName>
        <fullName evidence="9">MFS domain-containing protein</fullName>
    </submittedName>
</protein>
<reference evidence="9" key="1">
    <citation type="submission" date="2017-02" db="UniProtKB">
        <authorList>
            <consortium name="WormBaseParasite"/>
        </authorList>
    </citation>
    <scope>IDENTIFICATION</scope>
</reference>
<evidence type="ECO:0000256" key="5">
    <source>
        <dbReference type="ARBA" id="ARBA00023136"/>
    </source>
</evidence>
<dbReference type="AlphaFoldDB" id="A0A0N5A6S1"/>
<accession>A0A0N5A6S1</accession>
<evidence type="ECO:0000256" key="2">
    <source>
        <dbReference type="ARBA" id="ARBA00022448"/>
    </source>
</evidence>
<dbReference type="GO" id="GO:0005765">
    <property type="term" value="C:lysosomal membrane"/>
    <property type="evidence" value="ECO:0007669"/>
    <property type="project" value="TreeGrafter"/>
</dbReference>
<evidence type="ECO:0000259" key="7">
    <source>
        <dbReference type="PROSITE" id="PS50850"/>
    </source>
</evidence>
<feature type="domain" description="Major facilitator superfamily (MFS) profile" evidence="7">
    <location>
        <begin position="56"/>
        <end position="236"/>
    </location>
</feature>
<dbReference type="InterPro" id="IPR051068">
    <property type="entry name" value="MFS_Domain-Containing_Protein"/>
</dbReference>
<keyword evidence="5 6" id="KW-0472">Membrane</keyword>
<comment type="subcellular location">
    <subcellularLocation>
        <location evidence="1">Endomembrane system</location>
        <topology evidence="1">Multi-pass membrane protein</topology>
    </subcellularLocation>
</comment>
<dbReference type="InterPro" id="IPR036259">
    <property type="entry name" value="MFS_trans_sf"/>
</dbReference>
<dbReference type="WBParaSite" id="PTRK_0001769100.1">
    <property type="protein sequence ID" value="PTRK_0001769100.1"/>
    <property type="gene ID" value="PTRK_0001769100"/>
</dbReference>
<dbReference type="Gene3D" id="1.20.1250.20">
    <property type="entry name" value="MFS general substrate transporter like domains"/>
    <property type="match status" value="1"/>
</dbReference>
<organism evidence="8 9">
    <name type="scientific">Parastrongyloides trichosuri</name>
    <name type="common">Possum-specific nematode worm</name>
    <dbReference type="NCBI Taxonomy" id="131310"/>
    <lineage>
        <taxon>Eukaryota</taxon>
        <taxon>Metazoa</taxon>
        <taxon>Ecdysozoa</taxon>
        <taxon>Nematoda</taxon>
        <taxon>Chromadorea</taxon>
        <taxon>Rhabditida</taxon>
        <taxon>Tylenchina</taxon>
        <taxon>Panagrolaimomorpha</taxon>
        <taxon>Strongyloidoidea</taxon>
        <taxon>Strongyloididae</taxon>
        <taxon>Parastrongyloides</taxon>
    </lineage>
</organism>
<dbReference type="PANTHER" id="PTHR23510">
    <property type="entry name" value="INNER MEMBRANE TRANSPORT PROTEIN YAJR"/>
    <property type="match status" value="1"/>
</dbReference>
<evidence type="ECO:0000256" key="1">
    <source>
        <dbReference type="ARBA" id="ARBA00004127"/>
    </source>
</evidence>
<feature type="transmembrane region" description="Helical" evidence="6">
    <location>
        <begin position="186"/>
        <end position="206"/>
    </location>
</feature>
<evidence type="ECO:0000256" key="4">
    <source>
        <dbReference type="ARBA" id="ARBA00022989"/>
    </source>
</evidence>
<dbReference type="InterPro" id="IPR005828">
    <property type="entry name" value="MFS_sugar_transport-like"/>
</dbReference>
<dbReference type="GO" id="GO:0012505">
    <property type="term" value="C:endomembrane system"/>
    <property type="evidence" value="ECO:0007669"/>
    <property type="project" value="UniProtKB-SubCell"/>
</dbReference>
<dbReference type="STRING" id="131310.A0A0N5A6S1"/>
<proteinExistence type="predicted"/>
<keyword evidence="3 6" id="KW-0812">Transmembrane</keyword>
<evidence type="ECO:0000313" key="8">
    <source>
        <dbReference type="Proteomes" id="UP000038045"/>
    </source>
</evidence>
<keyword evidence="4 6" id="KW-1133">Transmembrane helix</keyword>
<keyword evidence="2" id="KW-0813">Transport</keyword>
<dbReference type="SUPFAM" id="SSF103473">
    <property type="entry name" value="MFS general substrate transporter"/>
    <property type="match status" value="1"/>
</dbReference>
<dbReference type="Pfam" id="PF00083">
    <property type="entry name" value="Sugar_tr"/>
    <property type="match status" value="1"/>
</dbReference>
<dbReference type="PROSITE" id="PS50850">
    <property type="entry name" value="MFS"/>
    <property type="match status" value="1"/>
</dbReference>
<name>A0A0N5A6S1_PARTI</name>
<sequence>MVLKTLSVGELKKEDVIVVEDNTKKKDEGDDDTFKESHNKDSLENIMQGRTTDWYSIYMMYSMSLLAGIQLTIYFTSIWPYVLLLNPSSQVSALGYVISAFSLGQAFGSPFFGALSTKMKANKIPITIGLVVVIIGNIIYAILPNFPKDNIVLWICFSRLLVCFGSEKNGILRSYWVCIQNDRRKVVALSIASFVMDVTVGSVFQALCTSLGSGKYKFLFLTINMFTLSPIIMSFV</sequence>
<evidence type="ECO:0000256" key="3">
    <source>
        <dbReference type="ARBA" id="ARBA00022692"/>
    </source>
</evidence>
<dbReference type="GO" id="GO:0022857">
    <property type="term" value="F:transmembrane transporter activity"/>
    <property type="evidence" value="ECO:0007669"/>
    <property type="project" value="InterPro"/>
</dbReference>
<evidence type="ECO:0000256" key="6">
    <source>
        <dbReference type="SAM" id="Phobius"/>
    </source>
</evidence>